<dbReference type="PANTHER" id="PTHR23339">
    <property type="entry name" value="TYROSINE SPECIFIC PROTEIN PHOSPHATASE AND DUAL SPECIFICITY PROTEIN PHOSPHATASE"/>
    <property type="match status" value="1"/>
</dbReference>
<dbReference type="InterPro" id="IPR050561">
    <property type="entry name" value="PTP"/>
</dbReference>
<dbReference type="Proteomes" id="UP001205998">
    <property type="component" value="Unassembled WGS sequence"/>
</dbReference>
<dbReference type="SMART" id="SM01301">
    <property type="entry name" value="PTPlike_phytase"/>
    <property type="match status" value="2"/>
</dbReference>
<sequence>SMGTTASAAPPPASESFHRNTVMDSRQPLSPAPFIHSNRAKSIITNKVAPVVITLNCKQEFQIHDDVIKTNYTMGCISDNMPEHFLVQGRYFMVMDVFNKADVLNTTASCGAPNFRQVRGGYPVFGMGQPSLGGFKQVLYTMQSQGHQVAKPDQERPCETEKVTVDSGAVLELPARGVQSCRQETPVTTPVQVDGGDVEMEDEPQFKVATKRKKRGRGQEKKQAKKDMKEVIVFCVREEPVVFLRVGNDFIPYTPRKKENLHENLQGLSKNIHVENLELNIRKELHDFARLSENTFYIYNDIEHFKDQPQKIIITCEEDIHITEEVYRRPVFTMPAYRYHRLPLPVEGAPLEEHFDAFVNILRETPSLHVSGGGASALPTLLFSCQVGVGRTNMAMILGALVMERVMGNTQTSPSILDEEESTPEVRFRVIETLISKLPEGQQVVDEVDRIVALCSEMHNVKEAIYENKKKLDAIAEDYQTQGNSTKLYFLQRLIQSLELYFYLILFNAYLHEQHSLAFSRSFSQWMCANAWVYRLLSHLDQSELRAPADLITRGARVLVADEFLAPDVLLTVKEMKVANFRRVSKMPIYGMAQPTAEALSVVLSYLADERRGYSVVLWVCVQDELVLECNGQMFYPREPTYLEQHISLYNALAQEIQELEHSLKEEVLGSQKWLEVTLEQEKQMKMFKSCRTLEEIFSSCKHTHKGLQYARIPLPECAAPREEDFDRLLEAMKSVLAEDCRAAFVFNCANGRSRSTTAMTIATLTLWHFKGFPEFGEEEIVSVPDAKYTKGEFEVVMRLIRLLPDGHRMKREVDIALDSVSETMTPMHHHLREIIICTYRQMKSCKSEQERGSLMLKSVQYLERYMYLILFNTYLHLEKKNSLQRSFSTWMHQVAARAGVYELLNQLTFSEFENQSDSPFSRLRFRWREPTNRNLPYRGQML</sequence>
<comment type="caution">
    <text evidence="1">The sequence shown here is derived from an EMBL/GenBank/DDBJ whole genome shotgun (WGS) entry which is preliminary data.</text>
</comment>
<dbReference type="AlphaFoldDB" id="A0AAD5AM40"/>
<gene>
    <name evidence="1" type="ORF">C0J50_21713</name>
</gene>
<proteinExistence type="predicted"/>
<protein>
    <submittedName>
        <fullName evidence="1">Paladin</fullName>
    </submittedName>
</protein>
<dbReference type="EMBL" id="MU551682">
    <property type="protein sequence ID" value="KAI5618721.1"/>
    <property type="molecule type" value="Genomic_DNA"/>
</dbReference>
<evidence type="ECO:0000313" key="2">
    <source>
        <dbReference type="Proteomes" id="UP001205998"/>
    </source>
</evidence>
<accession>A0AAD5AM40</accession>
<evidence type="ECO:0000313" key="1">
    <source>
        <dbReference type="EMBL" id="KAI5618721.1"/>
    </source>
</evidence>
<dbReference type="Pfam" id="PF14566">
    <property type="entry name" value="PTPlike_phytase"/>
    <property type="match status" value="2"/>
</dbReference>
<dbReference type="InterPro" id="IPR029021">
    <property type="entry name" value="Prot-tyrosine_phosphatase-like"/>
</dbReference>
<feature type="non-terminal residue" evidence="1">
    <location>
        <position position="1"/>
    </location>
</feature>
<dbReference type="SUPFAM" id="SSF52799">
    <property type="entry name" value="(Phosphotyrosine protein) phosphatases II"/>
    <property type="match status" value="2"/>
</dbReference>
<dbReference type="Gene3D" id="3.90.190.10">
    <property type="entry name" value="Protein tyrosine phosphatase superfamily"/>
    <property type="match status" value="3"/>
</dbReference>
<organism evidence="1 2">
    <name type="scientific">Silurus asotus</name>
    <name type="common">Amur catfish</name>
    <name type="synonym">Parasilurus asotus</name>
    <dbReference type="NCBI Taxonomy" id="30991"/>
    <lineage>
        <taxon>Eukaryota</taxon>
        <taxon>Metazoa</taxon>
        <taxon>Chordata</taxon>
        <taxon>Craniata</taxon>
        <taxon>Vertebrata</taxon>
        <taxon>Euteleostomi</taxon>
        <taxon>Actinopterygii</taxon>
        <taxon>Neopterygii</taxon>
        <taxon>Teleostei</taxon>
        <taxon>Ostariophysi</taxon>
        <taxon>Siluriformes</taxon>
        <taxon>Siluridae</taxon>
        <taxon>Silurus</taxon>
    </lineage>
</organism>
<reference evidence="1" key="1">
    <citation type="submission" date="2018-07" db="EMBL/GenBank/DDBJ databases">
        <title>Comparative genomics of catfishes provides insights into carnivory and benthic adaptation.</title>
        <authorList>
            <person name="Zhang Y."/>
            <person name="Wang D."/>
            <person name="Peng Z."/>
            <person name="Zheng S."/>
            <person name="Shao F."/>
            <person name="Tao W."/>
        </authorList>
    </citation>
    <scope>NUCLEOTIDE SEQUENCE</scope>
    <source>
        <strain evidence="1">Chongqing</strain>
    </source>
</reference>
<name>A0AAD5AM40_SILAS</name>
<keyword evidence="2" id="KW-1185">Reference proteome</keyword>